<comment type="function">
    <text evidence="1">RNaseP catalyzes the removal of the 5'-leader sequence from pre-tRNA to produce the mature 5'-terminus. It can also cleave other RNA substrates such as 4.5S RNA. The protein component plays an auxiliary but essential role in vivo by binding to the 5'-leader sequence and broadening the substrate specificity of the ribozyme.</text>
</comment>
<organism evidence="10">
    <name type="scientific">Candidatus Kentrum sp. MB</name>
    <dbReference type="NCBI Taxonomy" id="2138164"/>
    <lineage>
        <taxon>Bacteria</taxon>
        <taxon>Pseudomonadati</taxon>
        <taxon>Pseudomonadota</taxon>
        <taxon>Gammaproteobacteria</taxon>
        <taxon>Candidatus Kentrum</taxon>
    </lineage>
</organism>
<dbReference type="SUPFAM" id="SSF54211">
    <property type="entry name" value="Ribosomal protein S5 domain 2-like"/>
    <property type="match status" value="1"/>
</dbReference>
<evidence type="ECO:0000313" key="10">
    <source>
        <dbReference type="EMBL" id="VFK76512.1"/>
    </source>
</evidence>
<evidence type="ECO:0000256" key="7">
    <source>
        <dbReference type="NCBIfam" id="TIGR00188"/>
    </source>
</evidence>
<keyword evidence="3" id="KW-0540">Nuclease</keyword>
<evidence type="ECO:0000256" key="4">
    <source>
        <dbReference type="ARBA" id="ARBA00022759"/>
    </source>
</evidence>
<dbReference type="GO" id="GO:0000049">
    <property type="term" value="F:tRNA binding"/>
    <property type="evidence" value="ECO:0007669"/>
    <property type="project" value="InterPro"/>
</dbReference>
<evidence type="ECO:0000313" key="8">
    <source>
        <dbReference type="EMBL" id="VFK29901.1"/>
    </source>
</evidence>
<dbReference type="GO" id="GO:0004526">
    <property type="term" value="F:ribonuclease P activity"/>
    <property type="evidence" value="ECO:0007669"/>
    <property type="project" value="UniProtKB-UniRule"/>
</dbReference>
<protein>
    <recommendedName>
        <fullName evidence="7">Ribonuclease P protein component</fullName>
        <ecNumber evidence="7">3.1.26.5</ecNumber>
    </recommendedName>
</protein>
<reference evidence="10" key="1">
    <citation type="submission" date="2019-02" db="EMBL/GenBank/DDBJ databases">
        <authorList>
            <person name="Gruber-Vodicka R. H."/>
            <person name="Seah K. B. B."/>
        </authorList>
    </citation>
    <scope>NUCLEOTIDE SEQUENCE</scope>
    <source>
        <strain evidence="8">BECK_BZ197</strain>
        <strain evidence="10">BECK_BZ198</strain>
        <strain evidence="9">BECK_BZ199</strain>
    </source>
</reference>
<dbReference type="EC" id="3.1.26.5" evidence="7"/>
<evidence type="ECO:0000256" key="5">
    <source>
        <dbReference type="ARBA" id="ARBA00022801"/>
    </source>
</evidence>
<evidence type="ECO:0000256" key="6">
    <source>
        <dbReference type="ARBA" id="ARBA00022884"/>
    </source>
</evidence>
<keyword evidence="2" id="KW-0819">tRNA processing</keyword>
<dbReference type="InterPro" id="IPR020568">
    <property type="entry name" value="Ribosomal_Su5_D2-typ_SF"/>
</dbReference>
<dbReference type="InterPro" id="IPR020539">
    <property type="entry name" value="RNase_P_CS"/>
</dbReference>
<evidence type="ECO:0000313" key="9">
    <source>
        <dbReference type="EMBL" id="VFK33914.1"/>
    </source>
</evidence>
<evidence type="ECO:0000256" key="3">
    <source>
        <dbReference type="ARBA" id="ARBA00022722"/>
    </source>
</evidence>
<keyword evidence="4" id="KW-0255">Endonuclease</keyword>
<evidence type="ECO:0000256" key="2">
    <source>
        <dbReference type="ARBA" id="ARBA00022694"/>
    </source>
</evidence>
<name>A0A451BE12_9GAMM</name>
<dbReference type="EMBL" id="CAADGH010000060">
    <property type="protein sequence ID" value="VFK76512.1"/>
    <property type="molecule type" value="Genomic_DNA"/>
</dbReference>
<dbReference type="GO" id="GO:0042781">
    <property type="term" value="F:3'-tRNA processing endoribonuclease activity"/>
    <property type="evidence" value="ECO:0007669"/>
    <property type="project" value="TreeGrafter"/>
</dbReference>
<dbReference type="NCBIfam" id="TIGR00188">
    <property type="entry name" value="rnpA"/>
    <property type="match status" value="1"/>
</dbReference>
<gene>
    <name evidence="8" type="ORF">BECKMB1821G_GA0114241_105514</name>
    <name evidence="10" type="ORF">BECKMB1821H_GA0114242_106014</name>
    <name evidence="9" type="ORF">BECKMB1821I_GA0114274_105614</name>
</gene>
<dbReference type="EMBL" id="CAADFO010000055">
    <property type="protein sequence ID" value="VFK29901.1"/>
    <property type="molecule type" value="Genomic_DNA"/>
</dbReference>
<dbReference type="InterPro" id="IPR000100">
    <property type="entry name" value="RNase_P"/>
</dbReference>
<dbReference type="Gene3D" id="3.30.230.10">
    <property type="match status" value="1"/>
</dbReference>
<dbReference type="PANTHER" id="PTHR33992">
    <property type="entry name" value="RIBONUCLEASE P PROTEIN COMPONENT"/>
    <property type="match status" value="1"/>
</dbReference>
<dbReference type="GO" id="GO:0030677">
    <property type="term" value="C:ribonuclease P complex"/>
    <property type="evidence" value="ECO:0007669"/>
    <property type="project" value="TreeGrafter"/>
</dbReference>
<keyword evidence="6" id="KW-0694">RNA-binding</keyword>
<dbReference type="PANTHER" id="PTHR33992:SF1">
    <property type="entry name" value="RIBONUCLEASE P PROTEIN COMPONENT"/>
    <property type="match status" value="1"/>
</dbReference>
<accession>A0A451BE12</accession>
<dbReference type="PROSITE" id="PS00648">
    <property type="entry name" value="RIBONUCLEASE_P"/>
    <property type="match status" value="1"/>
</dbReference>
<dbReference type="AlphaFoldDB" id="A0A451BE12"/>
<evidence type="ECO:0000256" key="1">
    <source>
        <dbReference type="ARBA" id="ARBA00002663"/>
    </source>
</evidence>
<dbReference type="EMBL" id="CAADFQ010000056">
    <property type="protein sequence ID" value="VFK33914.1"/>
    <property type="molecule type" value="Genomic_DNA"/>
</dbReference>
<sequence>MVLGRRNNLDMPRLGLAISKRRVSRAVARNRVKRLIRESFRIHQRQLAGLDVVVIARSGVGNVESTDFFLSLASHWKKIRNRCDSS</sequence>
<keyword evidence="5" id="KW-0378">Hydrolase</keyword>
<proteinExistence type="predicted"/>
<dbReference type="Pfam" id="PF00825">
    <property type="entry name" value="Ribonuclease_P"/>
    <property type="match status" value="1"/>
</dbReference>
<dbReference type="InterPro" id="IPR014721">
    <property type="entry name" value="Ribsml_uS5_D2-typ_fold_subgr"/>
</dbReference>